<reference evidence="2" key="1">
    <citation type="journal article" date="2015" name="Nature">
        <title>Complex archaea that bridge the gap between prokaryotes and eukaryotes.</title>
        <authorList>
            <person name="Spang A."/>
            <person name="Saw J.H."/>
            <person name="Jorgensen S.L."/>
            <person name="Zaremba-Niedzwiedzka K."/>
            <person name="Martijn J."/>
            <person name="Lind A.E."/>
            <person name="van Eijk R."/>
            <person name="Schleper C."/>
            <person name="Guy L."/>
            <person name="Ettema T.J."/>
        </authorList>
    </citation>
    <scope>NUCLEOTIDE SEQUENCE</scope>
</reference>
<gene>
    <name evidence="2" type="ORF">LCGC14_2470040</name>
</gene>
<evidence type="ECO:0000313" key="2">
    <source>
        <dbReference type="EMBL" id="KKL18981.1"/>
    </source>
</evidence>
<dbReference type="EMBL" id="LAZR01038654">
    <property type="protein sequence ID" value="KKL18981.1"/>
    <property type="molecule type" value="Genomic_DNA"/>
</dbReference>
<organism evidence="2">
    <name type="scientific">marine sediment metagenome</name>
    <dbReference type="NCBI Taxonomy" id="412755"/>
    <lineage>
        <taxon>unclassified sequences</taxon>
        <taxon>metagenomes</taxon>
        <taxon>ecological metagenomes</taxon>
    </lineage>
</organism>
<protein>
    <submittedName>
        <fullName evidence="2">Uncharacterized protein</fullName>
    </submittedName>
</protein>
<evidence type="ECO:0000256" key="1">
    <source>
        <dbReference type="SAM" id="MobiDB-lite"/>
    </source>
</evidence>
<sequence length="180" mass="19964">RLLIEDVTLSKGEKLTAQIRFKGGKSQTLTLPLPVNKFAQQKTSQEVITEINRLLCAHTYSQIAAILNEKGLRSGLGSPFNSKSVGLVCKTYNLKSRYARLREAGMLTLDEIAGQLQVCKETVRRWHHHGIIRGTPYNDSKQCLYEDPGPDAPKKSKGIPMALRQSKRQDCRSETAGGAV</sequence>
<accession>A0A0F9DMR0</accession>
<feature type="non-terminal residue" evidence="2">
    <location>
        <position position="1"/>
    </location>
</feature>
<dbReference type="AlphaFoldDB" id="A0A0F9DMR0"/>
<comment type="caution">
    <text evidence="2">The sequence shown here is derived from an EMBL/GenBank/DDBJ whole genome shotgun (WGS) entry which is preliminary data.</text>
</comment>
<proteinExistence type="predicted"/>
<feature type="region of interest" description="Disordered" evidence="1">
    <location>
        <begin position="147"/>
        <end position="180"/>
    </location>
</feature>
<name>A0A0F9DMR0_9ZZZZ</name>